<feature type="compositionally biased region" description="Pro residues" evidence="3">
    <location>
        <begin position="62"/>
        <end position="72"/>
    </location>
</feature>
<reference evidence="5 6" key="1">
    <citation type="submission" date="2018-05" db="EMBL/GenBank/DDBJ databases">
        <authorList>
            <person name="Datahose"/>
        </authorList>
    </citation>
    <scope>NUCLEOTIDE SEQUENCE</scope>
</reference>
<dbReference type="PRINTS" id="PR00401">
    <property type="entry name" value="SH2DOMAIN"/>
</dbReference>
<feature type="compositionally biased region" description="Polar residues" evidence="3">
    <location>
        <begin position="32"/>
        <end position="44"/>
    </location>
</feature>
<dbReference type="GO" id="GO:0035556">
    <property type="term" value="P:intracellular signal transduction"/>
    <property type="evidence" value="ECO:0007669"/>
    <property type="project" value="TreeGrafter"/>
</dbReference>
<gene>
    <name evidence="5" type="primary">SRPK3</name>
</gene>
<keyword evidence="1 2" id="KW-0727">SH2 domain</keyword>
<evidence type="ECO:0000256" key="2">
    <source>
        <dbReference type="PROSITE-ProRule" id="PRU00191"/>
    </source>
</evidence>
<evidence type="ECO:0000313" key="5">
    <source>
        <dbReference type="Ensembl" id="ENSACLP00000047658.1"/>
    </source>
</evidence>
<evidence type="ECO:0000256" key="1">
    <source>
        <dbReference type="ARBA" id="ARBA00022999"/>
    </source>
</evidence>
<accession>A0AAX7STG5</accession>
<sequence length="337" mass="37366">MRSACITCPGCGKDNESDDPIYEGPEHEAENYNCSVVEQQPGQDKTSEAKYKQPAAGDLAKPPRPPRGPKPPDCQREPLPEPPFSQRTFKPPLPSTPRGDHILQRPLKPAVPASVHLDRSKKPGSSQKDIPKISMQPTTCWNSYSRLQKCYTVVTMFIISISHHQQCPQEGSAVKDTISKPHHPKVPVPTDVSNRPSKLIPEPSGVTQSTEEYNSTPRLKKGLDSSWYGGKLTRHQAEAALREVNKDGAFVVRDSSNGSVEHPFTLMLLYQDKVYNIKIRHQGNGYTLGSGLKNTKSFPGVKELINHHTHTPLQLIDATDQSHEEHPQSCLLHPTGH</sequence>
<dbReference type="InterPro" id="IPR051751">
    <property type="entry name" value="Immunoreceptor_sig_adapters"/>
</dbReference>
<dbReference type="PROSITE" id="PS50001">
    <property type="entry name" value="SH2"/>
    <property type="match status" value="1"/>
</dbReference>
<dbReference type="AlphaFoldDB" id="A0AAX7STG5"/>
<name>A0AAX7STG5_ASTCA</name>
<feature type="region of interest" description="Disordered" evidence="3">
    <location>
        <begin position="174"/>
        <end position="218"/>
    </location>
</feature>
<dbReference type="Ensembl" id="ENSACLT00000087444.1">
    <property type="protein sequence ID" value="ENSACLP00000047658.1"/>
    <property type="gene ID" value="ENSACLG00000000927.2"/>
</dbReference>
<dbReference type="SUPFAM" id="SSF55550">
    <property type="entry name" value="SH2 domain"/>
    <property type="match status" value="1"/>
</dbReference>
<dbReference type="InterPro" id="IPR000980">
    <property type="entry name" value="SH2"/>
</dbReference>
<keyword evidence="6" id="KW-1185">Reference proteome</keyword>
<protein>
    <recommendedName>
        <fullName evidence="4">SH2 domain-containing protein</fullName>
    </recommendedName>
</protein>
<feature type="compositionally biased region" description="Polar residues" evidence="3">
    <location>
        <begin position="205"/>
        <end position="217"/>
    </location>
</feature>
<organism evidence="5 6">
    <name type="scientific">Astatotilapia calliptera</name>
    <name type="common">Eastern happy</name>
    <name type="synonym">Chromis callipterus</name>
    <dbReference type="NCBI Taxonomy" id="8154"/>
    <lineage>
        <taxon>Eukaryota</taxon>
        <taxon>Metazoa</taxon>
        <taxon>Chordata</taxon>
        <taxon>Craniata</taxon>
        <taxon>Vertebrata</taxon>
        <taxon>Euteleostomi</taxon>
        <taxon>Actinopterygii</taxon>
        <taxon>Neopterygii</taxon>
        <taxon>Teleostei</taxon>
        <taxon>Neoteleostei</taxon>
        <taxon>Acanthomorphata</taxon>
        <taxon>Ovalentaria</taxon>
        <taxon>Cichlomorphae</taxon>
        <taxon>Cichliformes</taxon>
        <taxon>Cichlidae</taxon>
        <taxon>African cichlids</taxon>
        <taxon>Pseudocrenilabrinae</taxon>
        <taxon>Haplochromini</taxon>
        <taxon>Astatotilapia</taxon>
    </lineage>
</organism>
<dbReference type="Gene3D" id="3.30.505.10">
    <property type="entry name" value="SH2 domain"/>
    <property type="match status" value="1"/>
</dbReference>
<feature type="domain" description="SH2" evidence="4">
    <location>
        <begin position="227"/>
        <end position="335"/>
    </location>
</feature>
<dbReference type="GO" id="GO:0007169">
    <property type="term" value="P:cell surface receptor protein tyrosine kinase signaling pathway"/>
    <property type="evidence" value="ECO:0007669"/>
    <property type="project" value="TreeGrafter"/>
</dbReference>
<dbReference type="Pfam" id="PF00017">
    <property type="entry name" value="SH2"/>
    <property type="match status" value="1"/>
</dbReference>
<evidence type="ECO:0000313" key="6">
    <source>
        <dbReference type="Proteomes" id="UP000265100"/>
    </source>
</evidence>
<reference evidence="6" key="2">
    <citation type="submission" date="2023-03" db="EMBL/GenBank/DDBJ databases">
        <authorList>
            <consortium name="Wellcome Sanger Institute Data Sharing"/>
        </authorList>
    </citation>
    <scope>NUCLEOTIDE SEQUENCE [LARGE SCALE GENOMIC DNA]</scope>
</reference>
<evidence type="ECO:0000259" key="4">
    <source>
        <dbReference type="PROSITE" id="PS50001"/>
    </source>
</evidence>
<dbReference type="PANTHER" id="PTHR14098:SF1">
    <property type="entry name" value="LYMPHOCYTE CYTOSOLIC PROTEIN 2"/>
    <property type="match status" value="1"/>
</dbReference>
<evidence type="ECO:0000256" key="3">
    <source>
        <dbReference type="SAM" id="MobiDB-lite"/>
    </source>
</evidence>
<dbReference type="FunFam" id="3.30.505.10:FF:000016">
    <property type="entry name" value="B-cell linker protein isoform 2"/>
    <property type="match status" value="1"/>
</dbReference>
<reference evidence="5" key="4">
    <citation type="submission" date="2025-09" db="UniProtKB">
        <authorList>
            <consortium name="Ensembl"/>
        </authorList>
    </citation>
    <scope>IDENTIFICATION</scope>
</reference>
<dbReference type="Proteomes" id="UP000265100">
    <property type="component" value="Chromosome 2"/>
</dbReference>
<reference evidence="5" key="3">
    <citation type="submission" date="2025-08" db="UniProtKB">
        <authorList>
            <consortium name="Ensembl"/>
        </authorList>
    </citation>
    <scope>IDENTIFICATION</scope>
</reference>
<dbReference type="GO" id="GO:0005737">
    <property type="term" value="C:cytoplasm"/>
    <property type="evidence" value="ECO:0007669"/>
    <property type="project" value="UniProtKB-ARBA"/>
</dbReference>
<feature type="region of interest" description="Disordered" evidence="3">
    <location>
        <begin position="1"/>
        <end position="132"/>
    </location>
</feature>
<dbReference type="SMART" id="SM00252">
    <property type="entry name" value="SH2"/>
    <property type="match status" value="1"/>
</dbReference>
<dbReference type="InterPro" id="IPR036860">
    <property type="entry name" value="SH2_dom_sf"/>
</dbReference>
<dbReference type="GeneTree" id="ENSGT00940000156835"/>
<proteinExistence type="predicted"/>
<dbReference type="PANTHER" id="PTHR14098">
    <property type="entry name" value="SH2 DOMAIN CONTAINING PROTEIN"/>
    <property type="match status" value="1"/>
</dbReference>